<evidence type="ECO:0000256" key="1">
    <source>
        <dbReference type="SAM" id="SignalP"/>
    </source>
</evidence>
<feature type="chain" id="PRO_5043123469" evidence="1">
    <location>
        <begin position="22"/>
        <end position="678"/>
    </location>
</feature>
<organism evidence="4">
    <name type="scientific">Haemonchus placei</name>
    <name type="common">Barber's pole worm</name>
    <dbReference type="NCBI Taxonomy" id="6290"/>
    <lineage>
        <taxon>Eukaryota</taxon>
        <taxon>Metazoa</taxon>
        <taxon>Ecdysozoa</taxon>
        <taxon>Nematoda</taxon>
        <taxon>Chromadorea</taxon>
        <taxon>Rhabditida</taxon>
        <taxon>Rhabditina</taxon>
        <taxon>Rhabditomorpha</taxon>
        <taxon>Strongyloidea</taxon>
        <taxon>Trichostrongylidae</taxon>
        <taxon>Haemonchus</taxon>
    </lineage>
</organism>
<dbReference type="Proteomes" id="UP000268014">
    <property type="component" value="Unassembled WGS sequence"/>
</dbReference>
<dbReference type="OMA" id="GAVDVWM"/>
<keyword evidence="3" id="KW-1185">Reference proteome</keyword>
<accession>A0A0N4W7G8</accession>
<evidence type="ECO:0000313" key="2">
    <source>
        <dbReference type="EMBL" id="VDO27895.1"/>
    </source>
</evidence>
<feature type="signal peptide" evidence="1">
    <location>
        <begin position="1"/>
        <end position="21"/>
    </location>
</feature>
<sequence length="678" mass="74844">MFCTAILPIVAVVYIVGGVEAQWNPNHVSINEEHKHIEADSSWLDKRQQEVQRVSYLVALDASNKEKVILDLLNTQQRFSASASGNVAAAETYDGKRAQVQKIGDKGGIATVDGHKAQLRTKEDDSGRHAFLKADGKYDLDTVASGDFKDPAKTSFAATNDRFDFKLNPKSHDNNTGTGTIGFNDKGLGYKKCFQRFPFQEKGKSGNYAYTITQTGKKTDATLSAHDIGSEGFAESLFGRRSEKYHCTAETPGVSQCYDAQGRSVGKVVADKNGNTVVYNEKDVPIGTGSVKKIGPRSYEKQAEVSLVSQCYDAQGRSVGKVVADKNGNTVVYNEKDVPIGTGSVKKIGPRSYEAVISKNLFIARLKDARSQACCREVSGHDCVEAIKLANPSFSHPSSRDGDGTVHLTWPDCFDMGIDVTLPKGVHINKLAMKLDVSIQPIGKLRCMDVATCGRECFYCDFCKESRKLKLLENTDGNLCRATAERTYRLTVKLCPPPEDPNFTMCSAFSKSVWQKDYWQKQGAVDVWMKFYERGQTRAELEKEFFAQIDNPLLGKAFKLAIVAEWLAANSLDQGSYTPTNSELLEFWVSKRDPDRLLACQHAVVDYEIEGAKVKTNVLFEAATTANSIPNILKDKKCAAFERLQEDRFQQEAHAFKKQTGGGNFLSGLNGFLNTVRG</sequence>
<evidence type="ECO:0000313" key="4">
    <source>
        <dbReference type="WBParaSite" id="HPLM_0000607501-mRNA-1"/>
    </source>
</evidence>
<dbReference type="WBParaSite" id="HPLM_0000607501-mRNA-1">
    <property type="protein sequence ID" value="HPLM_0000607501-mRNA-1"/>
    <property type="gene ID" value="HPLM_0000607501"/>
</dbReference>
<evidence type="ECO:0000313" key="3">
    <source>
        <dbReference type="Proteomes" id="UP000268014"/>
    </source>
</evidence>
<dbReference type="STRING" id="6290.A0A0N4W7G8"/>
<reference evidence="2 3" key="2">
    <citation type="submission" date="2018-11" db="EMBL/GenBank/DDBJ databases">
        <authorList>
            <consortium name="Pathogen Informatics"/>
        </authorList>
    </citation>
    <scope>NUCLEOTIDE SEQUENCE [LARGE SCALE GENOMIC DNA]</scope>
    <source>
        <strain evidence="2 3">MHpl1</strain>
    </source>
</reference>
<dbReference type="AlphaFoldDB" id="A0A0N4W7G8"/>
<dbReference type="EMBL" id="UZAF01016433">
    <property type="protein sequence ID" value="VDO27895.1"/>
    <property type="molecule type" value="Genomic_DNA"/>
</dbReference>
<keyword evidence="1" id="KW-0732">Signal</keyword>
<protein>
    <submittedName>
        <fullName evidence="2 4">Uncharacterized protein</fullName>
    </submittedName>
</protein>
<gene>
    <name evidence="2" type="ORF">HPLM_LOCUS6067</name>
</gene>
<dbReference type="OrthoDB" id="5782146at2759"/>
<proteinExistence type="predicted"/>
<name>A0A0N4W7G8_HAEPC</name>
<reference evidence="4" key="1">
    <citation type="submission" date="2017-02" db="UniProtKB">
        <authorList>
            <consortium name="WormBaseParasite"/>
        </authorList>
    </citation>
    <scope>IDENTIFICATION</scope>
</reference>